<protein>
    <submittedName>
        <fullName evidence="1">Uncharacterized protein</fullName>
    </submittedName>
</protein>
<comment type="caution">
    <text evidence="1">The sequence shown here is derived from an EMBL/GenBank/DDBJ whole genome shotgun (WGS) entry which is preliminary data.</text>
</comment>
<sequence>MVLALETKTVNIKNTETKAVMVLRSISENANAAKEKNTTLSSKRKIFKKCHWSRFIHDVYEDISICDPEKELTISSRENMPDFDISQHLHMIHELLPVMENLNQEKMVELDNEAIKKGYVMRS</sequence>
<dbReference type="EMBL" id="JAUHHV010000005">
    <property type="protein sequence ID" value="KAK1424582.1"/>
    <property type="molecule type" value="Genomic_DNA"/>
</dbReference>
<organism evidence="1 2">
    <name type="scientific">Tagetes erecta</name>
    <name type="common">African marigold</name>
    <dbReference type="NCBI Taxonomy" id="13708"/>
    <lineage>
        <taxon>Eukaryota</taxon>
        <taxon>Viridiplantae</taxon>
        <taxon>Streptophyta</taxon>
        <taxon>Embryophyta</taxon>
        <taxon>Tracheophyta</taxon>
        <taxon>Spermatophyta</taxon>
        <taxon>Magnoliopsida</taxon>
        <taxon>eudicotyledons</taxon>
        <taxon>Gunneridae</taxon>
        <taxon>Pentapetalae</taxon>
        <taxon>asterids</taxon>
        <taxon>campanulids</taxon>
        <taxon>Asterales</taxon>
        <taxon>Asteraceae</taxon>
        <taxon>Asteroideae</taxon>
        <taxon>Heliantheae alliance</taxon>
        <taxon>Tageteae</taxon>
        <taxon>Tagetes</taxon>
    </lineage>
</organism>
<reference evidence="1" key="1">
    <citation type="journal article" date="2023" name="bioRxiv">
        <title>Improved chromosome-level genome assembly for marigold (Tagetes erecta).</title>
        <authorList>
            <person name="Jiang F."/>
            <person name="Yuan L."/>
            <person name="Wang S."/>
            <person name="Wang H."/>
            <person name="Xu D."/>
            <person name="Wang A."/>
            <person name="Fan W."/>
        </authorList>
    </citation>
    <scope>NUCLEOTIDE SEQUENCE</scope>
    <source>
        <strain evidence="1">WSJ</strain>
        <tissue evidence="1">Leaf</tissue>
    </source>
</reference>
<dbReference type="AlphaFoldDB" id="A0AAD8KKH3"/>
<gene>
    <name evidence="1" type="ORF">QVD17_19915</name>
</gene>
<accession>A0AAD8KKH3</accession>
<evidence type="ECO:0000313" key="1">
    <source>
        <dbReference type="EMBL" id="KAK1424582.1"/>
    </source>
</evidence>
<name>A0AAD8KKH3_TARER</name>
<dbReference type="Proteomes" id="UP001229421">
    <property type="component" value="Unassembled WGS sequence"/>
</dbReference>
<proteinExistence type="predicted"/>
<evidence type="ECO:0000313" key="2">
    <source>
        <dbReference type="Proteomes" id="UP001229421"/>
    </source>
</evidence>
<keyword evidence="2" id="KW-1185">Reference proteome</keyword>